<dbReference type="InterPro" id="IPR015341">
    <property type="entry name" value="Glyco_hydro_38_cen"/>
</dbReference>
<gene>
    <name evidence="3" type="ORF">OJ597_12220</name>
</gene>
<protein>
    <submittedName>
        <fullName evidence="3">Alpha-mannosidase</fullName>
    </submittedName>
</protein>
<name>A0ABT3ECH4_STRAP</name>
<dbReference type="Gene3D" id="1.20.1270.50">
    <property type="entry name" value="Glycoside hydrolase family 38, central domain"/>
    <property type="match status" value="1"/>
</dbReference>
<dbReference type="InterPro" id="IPR037094">
    <property type="entry name" value="Glyco_hydro_38_cen_sf"/>
</dbReference>
<dbReference type="Proteomes" id="UP001526076">
    <property type="component" value="Unassembled WGS sequence"/>
</dbReference>
<evidence type="ECO:0000256" key="1">
    <source>
        <dbReference type="ARBA" id="ARBA00022801"/>
    </source>
</evidence>
<feature type="non-terminal residue" evidence="3">
    <location>
        <position position="98"/>
    </location>
</feature>
<evidence type="ECO:0000313" key="4">
    <source>
        <dbReference type="Proteomes" id="UP001526076"/>
    </source>
</evidence>
<keyword evidence="1" id="KW-0378">Hydrolase</keyword>
<dbReference type="PANTHER" id="PTHR46017">
    <property type="entry name" value="ALPHA-MANNOSIDASE 2C1"/>
    <property type="match status" value="1"/>
</dbReference>
<dbReference type="InterPro" id="IPR028995">
    <property type="entry name" value="Glyco_hydro_57/38_cen_sf"/>
</dbReference>
<feature type="non-terminal residue" evidence="3">
    <location>
        <position position="1"/>
    </location>
</feature>
<dbReference type="Pfam" id="PF09261">
    <property type="entry name" value="Alpha-mann_mid"/>
    <property type="match status" value="1"/>
</dbReference>
<dbReference type="EMBL" id="JAPAHU010000191">
    <property type="protein sequence ID" value="MCW1043137.1"/>
    <property type="molecule type" value="Genomic_DNA"/>
</dbReference>
<dbReference type="PANTHER" id="PTHR46017:SF2">
    <property type="entry name" value="MANNOSYLGLYCERATE HYDROLASE"/>
    <property type="match status" value="1"/>
</dbReference>
<keyword evidence="4" id="KW-1185">Reference proteome</keyword>
<feature type="domain" description="Glycoside hydrolase family 38 central" evidence="2">
    <location>
        <begin position="24"/>
        <end position="97"/>
    </location>
</feature>
<dbReference type="SMART" id="SM00872">
    <property type="entry name" value="Alpha-mann_mid"/>
    <property type="match status" value="1"/>
</dbReference>
<proteinExistence type="predicted"/>
<dbReference type="SUPFAM" id="SSF88688">
    <property type="entry name" value="Families 57/38 glycoside transferase middle domain"/>
    <property type="match status" value="1"/>
</dbReference>
<organism evidence="3 4">
    <name type="scientific">Streptococcus anginosus</name>
    <dbReference type="NCBI Taxonomy" id="1328"/>
    <lineage>
        <taxon>Bacteria</taxon>
        <taxon>Bacillati</taxon>
        <taxon>Bacillota</taxon>
        <taxon>Bacilli</taxon>
        <taxon>Lactobacillales</taxon>
        <taxon>Streptococcaceae</taxon>
        <taxon>Streptococcus</taxon>
        <taxon>Streptococcus anginosus group</taxon>
    </lineage>
</organism>
<evidence type="ECO:0000313" key="3">
    <source>
        <dbReference type="EMBL" id="MCW1043137.1"/>
    </source>
</evidence>
<reference evidence="3 4" key="1">
    <citation type="submission" date="2022-10" db="EMBL/GenBank/DDBJ databases">
        <title>Comparative genomic study of S. anginosus.</title>
        <authorList>
            <person name="Prasad A."/>
            <person name="Ene A."/>
            <person name="Jablonska S."/>
            <person name="Du J."/>
            <person name="Wolfe A.J."/>
            <person name="Putonti C."/>
        </authorList>
    </citation>
    <scope>NUCLEOTIDE SEQUENCE [LARGE SCALE GENOMIC DNA]</scope>
    <source>
        <strain evidence="3 4">UMB9231</strain>
    </source>
</reference>
<accession>A0ABT3ECH4</accession>
<evidence type="ECO:0000259" key="2">
    <source>
        <dbReference type="SMART" id="SM00872"/>
    </source>
</evidence>
<sequence>EELSTVTGELTSQETDGWYTLANTASSRVYLKQWNTKVERQLENVAEPLASLAYRVTNQYPHDQLTYAWKTLLQNHPHDSICGCSVDAVHREMMTRFE</sequence>
<comment type="caution">
    <text evidence="3">The sequence shown here is derived from an EMBL/GenBank/DDBJ whole genome shotgun (WGS) entry which is preliminary data.</text>
</comment>